<evidence type="ECO:0000313" key="4">
    <source>
        <dbReference type="EMBL" id="KAF2753319.1"/>
    </source>
</evidence>
<dbReference type="PANTHER" id="PTHR24171:SF9">
    <property type="entry name" value="ANKYRIN REPEAT DOMAIN-CONTAINING PROTEIN 39"/>
    <property type="match status" value="1"/>
</dbReference>
<evidence type="ECO:0000256" key="3">
    <source>
        <dbReference type="PROSITE-ProRule" id="PRU00023"/>
    </source>
</evidence>
<evidence type="ECO:0000313" key="5">
    <source>
        <dbReference type="Proteomes" id="UP000799437"/>
    </source>
</evidence>
<protein>
    <submittedName>
        <fullName evidence="4">Ankyrin</fullName>
    </submittedName>
</protein>
<sequence length="105" mass="10941">LLKGGAAVNAQASHGFTALHAAVIKGNAECVRLLLDHGADVEARAIDDKRALHYCCSHGWIPIGAALLDAGASIEATKLGGMTPLLEAGWCNRTEMCEFVISRGA</sequence>
<feature type="non-terminal residue" evidence="4">
    <location>
        <position position="105"/>
    </location>
</feature>
<feature type="non-terminal residue" evidence="4">
    <location>
        <position position="1"/>
    </location>
</feature>
<dbReference type="PROSITE" id="PS50297">
    <property type="entry name" value="ANK_REP_REGION"/>
    <property type="match status" value="1"/>
</dbReference>
<name>A0A6A6VTV3_9PEZI</name>
<proteinExistence type="predicted"/>
<evidence type="ECO:0000256" key="2">
    <source>
        <dbReference type="ARBA" id="ARBA00023043"/>
    </source>
</evidence>
<evidence type="ECO:0000256" key="1">
    <source>
        <dbReference type="ARBA" id="ARBA00022737"/>
    </source>
</evidence>
<keyword evidence="2 3" id="KW-0040">ANK repeat</keyword>
<keyword evidence="1" id="KW-0677">Repeat</keyword>
<dbReference type="Gene3D" id="1.25.40.20">
    <property type="entry name" value="Ankyrin repeat-containing domain"/>
    <property type="match status" value="2"/>
</dbReference>
<dbReference type="EMBL" id="ML996584">
    <property type="protein sequence ID" value="KAF2753319.1"/>
    <property type="molecule type" value="Genomic_DNA"/>
</dbReference>
<dbReference type="Pfam" id="PF00023">
    <property type="entry name" value="Ank"/>
    <property type="match status" value="1"/>
</dbReference>
<dbReference type="PANTHER" id="PTHR24171">
    <property type="entry name" value="ANKYRIN REPEAT DOMAIN-CONTAINING PROTEIN 39-RELATED"/>
    <property type="match status" value="1"/>
</dbReference>
<dbReference type="AlphaFoldDB" id="A0A6A6VTV3"/>
<dbReference type="SMART" id="SM00248">
    <property type="entry name" value="ANK"/>
    <property type="match status" value="2"/>
</dbReference>
<dbReference type="OrthoDB" id="539213at2759"/>
<keyword evidence="5" id="KW-1185">Reference proteome</keyword>
<dbReference type="InterPro" id="IPR002110">
    <property type="entry name" value="Ankyrin_rpt"/>
</dbReference>
<accession>A0A6A6VTV3</accession>
<organism evidence="4 5">
    <name type="scientific">Pseudovirgaria hyperparasitica</name>
    <dbReference type="NCBI Taxonomy" id="470096"/>
    <lineage>
        <taxon>Eukaryota</taxon>
        <taxon>Fungi</taxon>
        <taxon>Dikarya</taxon>
        <taxon>Ascomycota</taxon>
        <taxon>Pezizomycotina</taxon>
        <taxon>Dothideomycetes</taxon>
        <taxon>Dothideomycetes incertae sedis</taxon>
        <taxon>Acrospermales</taxon>
        <taxon>Acrospermaceae</taxon>
        <taxon>Pseudovirgaria</taxon>
    </lineage>
</organism>
<gene>
    <name evidence="4" type="ORF">EJ05DRAFT_427674</name>
</gene>
<dbReference type="RefSeq" id="XP_033595770.1">
    <property type="nucleotide sequence ID" value="XM_033741518.1"/>
</dbReference>
<dbReference type="PROSITE" id="PS50088">
    <property type="entry name" value="ANK_REPEAT"/>
    <property type="match status" value="1"/>
</dbReference>
<dbReference type="GeneID" id="54482572"/>
<dbReference type="SUPFAM" id="SSF48403">
    <property type="entry name" value="Ankyrin repeat"/>
    <property type="match status" value="1"/>
</dbReference>
<dbReference type="InterPro" id="IPR036770">
    <property type="entry name" value="Ankyrin_rpt-contain_sf"/>
</dbReference>
<reference evidence="4" key="1">
    <citation type="journal article" date="2020" name="Stud. Mycol.">
        <title>101 Dothideomycetes genomes: a test case for predicting lifestyles and emergence of pathogens.</title>
        <authorList>
            <person name="Haridas S."/>
            <person name="Albert R."/>
            <person name="Binder M."/>
            <person name="Bloem J."/>
            <person name="Labutti K."/>
            <person name="Salamov A."/>
            <person name="Andreopoulos B."/>
            <person name="Baker S."/>
            <person name="Barry K."/>
            <person name="Bills G."/>
            <person name="Bluhm B."/>
            <person name="Cannon C."/>
            <person name="Castanera R."/>
            <person name="Culley D."/>
            <person name="Daum C."/>
            <person name="Ezra D."/>
            <person name="Gonzalez J."/>
            <person name="Henrissat B."/>
            <person name="Kuo A."/>
            <person name="Liang C."/>
            <person name="Lipzen A."/>
            <person name="Lutzoni F."/>
            <person name="Magnuson J."/>
            <person name="Mondo S."/>
            <person name="Nolan M."/>
            <person name="Ohm R."/>
            <person name="Pangilinan J."/>
            <person name="Park H.-J."/>
            <person name="Ramirez L."/>
            <person name="Alfaro M."/>
            <person name="Sun H."/>
            <person name="Tritt A."/>
            <person name="Yoshinaga Y."/>
            <person name="Zwiers L.-H."/>
            <person name="Turgeon B."/>
            <person name="Goodwin S."/>
            <person name="Spatafora J."/>
            <person name="Crous P."/>
            <person name="Grigoriev I."/>
        </authorList>
    </citation>
    <scope>NUCLEOTIDE SEQUENCE</scope>
    <source>
        <strain evidence="4">CBS 121739</strain>
    </source>
</reference>
<dbReference type="Pfam" id="PF13637">
    <property type="entry name" value="Ank_4"/>
    <property type="match status" value="1"/>
</dbReference>
<dbReference type="Proteomes" id="UP000799437">
    <property type="component" value="Unassembled WGS sequence"/>
</dbReference>
<feature type="repeat" description="ANK" evidence="3">
    <location>
        <begin position="14"/>
        <end position="46"/>
    </location>
</feature>